<dbReference type="InterPro" id="IPR040198">
    <property type="entry name" value="Fido_containing"/>
</dbReference>
<dbReference type="Proteomes" id="UP000294848">
    <property type="component" value="Unassembled WGS sequence"/>
</dbReference>
<evidence type="ECO:0000313" key="5">
    <source>
        <dbReference type="Proteomes" id="UP000294848"/>
    </source>
</evidence>
<feature type="binding site" evidence="2">
    <location>
        <begin position="341"/>
        <end position="348"/>
    </location>
    <ligand>
        <name>ATP</name>
        <dbReference type="ChEBI" id="CHEBI:30616"/>
    </ligand>
</feature>
<proteinExistence type="predicted"/>
<sequence length="511" mass="58963">MKNKCISPQITSFRGKHAPEVGFLEGYGAIIESFSLPVTLPSKLSLISQKKRKYETDEWRVFTPKYKTDNTLYKQLIFALKYEGVNLLVFKKLFECIDQSELAEIVQLEPTSQYSRRIWFLYEWLMNHPLEIPDLKQGNFVSLVDEKLQFAIRGKRSSRHRIINNLPGSQGFCPLIYKTEKLKEFASSNLQDKKNNYIKGIHKDVMQRAASFLLLKDSKASFTIEGEAPGANRALRWGKAIGEAGRNPLSKAELLRLQQIIIENKRFTQMGFRTEGGFVGDRDRVNGDPIPDHISAKPEDVEMLLDGLIEASELMESETFNPILAAASIAFGFVFIHPFSDGNGRLHRYLIHHLLAKLNLAQQGIIFPVSASILDRIDRYRMVLEAHSHPVLELIDWEVTSDHNVRVLNETTDYYRYFDATKQAEFLFECVFDTINRIIPEEVNYILNYDEFKRFIDDQFEMPDKLVASLVRFLEQNNGTLSKRALSREFKALKVTEVKVIEKLYREIFNG</sequence>
<dbReference type="PROSITE" id="PS51459">
    <property type="entry name" value="FIDO"/>
    <property type="match status" value="1"/>
</dbReference>
<evidence type="ECO:0000256" key="2">
    <source>
        <dbReference type="PIRSR" id="PIRSR640198-2"/>
    </source>
</evidence>
<dbReference type="Gene3D" id="1.10.3290.10">
    <property type="entry name" value="Fido-like domain"/>
    <property type="match status" value="1"/>
</dbReference>
<dbReference type="PANTHER" id="PTHR13504">
    <property type="entry name" value="FIDO DOMAIN-CONTAINING PROTEIN DDB_G0283145"/>
    <property type="match status" value="1"/>
</dbReference>
<reference evidence="4 5" key="1">
    <citation type="submission" date="2019-03" db="EMBL/GenBank/DDBJ databases">
        <title>Freshwater and sediment microbial communities from various areas in North America, analyzing microbe dynamics in response to fracking.</title>
        <authorList>
            <person name="Lamendella R."/>
        </authorList>
    </citation>
    <scope>NUCLEOTIDE SEQUENCE [LARGE SCALE GENOMIC DNA]</scope>
    <source>
        <strain evidence="4 5">114D</strain>
    </source>
</reference>
<keyword evidence="2" id="KW-0547">Nucleotide-binding</keyword>
<dbReference type="AlphaFoldDB" id="A0A4V3BXT1"/>
<dbReference type="Pfam" id="PF02661">
    <property type="entry name" value="Fic"/>
    <property type="match status" value="1"/>
</dbReference>
<evidence type="ECO:0000259" key="3">
    <source>
        <dbReference type="PROSITE" id="PS51459"/>
    </source>
</evidence>
<dbReference type="PANTHER" id="PTHR13504:SF38">
    <property type="entry name" value="FIDO DOMAIN-CONTAINING PROTEIN"/>
    <property type="match status" value="1"/>
</dbReference>
<protein>
    <submittedName>
        <fullName evidence="4">Fic/DOC family protein</fullName>
    </submittedName>
</protein>
<evidence type="ECO:0000313" key="4">
    <source>
        <dbReference type="EMBL" id="TDO00049.1"/>
    </source>
</evidence>
<evidence type="ECO:0000256" key="1">
    <source>
        <dbReference type="PIRSR" id="PIRSR640198-1"/>
    </source>
</evidence>
<accession>A0A4V3BXT1</accession>
<dbReference type="InterPro" id="IPR003812">
    <property type="entry name" value="Fido"/>
</dbReference>
<keyword evidence="2" id="KW-0067">ATP-binding</keyword>
<dbReference type="EMBL" id="SNWI01000006">
    <property type="protein sequence ID" value="TDO00049.1"/>
    <property type="molecule type" value="Genomic_DNA"/>
</dbReference>
<comment type="caution">
    <text evidence="4">The sequence shown here is derived from an EMBL/GenBank/DDBJ whole genome shotgun (WGS) entry which is preliminary data.</text>
</comment>
<feature type="domain" description="Fido" evidence="3">
    <location>
        <begin position="249"/>
        <end position="400"/>
    </location>
</feature>
<dbReference type="GO" id="GO:0005524">
    <property type="term" value="F:ATP binding"/>
    <property type="evidence" value="ECO:0007669"/>
    <property type="project" value="UniProtKB-KW"/>
</dbReference>
<dbReference type="SUPFAM" id="SSF140931">
    <property type="entry name" value="Fic-like"/>
    <property type="match status" value="1"/>
</dbReference>
<organism evidence="4 5">
    <name type="scientific">Sunxiuqinia elliptica</name>
    <dbReference type="NCBI Taxonomy" id="655355"/>
    <lineage>
        <taxon>Bacteria</taxon>
        <taxon>Pseudomonadati</taxon>
        <taxon>Bacteroidota</taxon>
        <taxon>Bacteroidia</taxon>
        <taxon>Marinilabiliales</taxon>
        <taxon>Prolixibacteraceae</taxon>
        <taxon>Sunxiuqinia</taxon>
    </lineage>
</organism>
<dbReference type="RefSeq" id="WP_133465580.1">
    <property type="nucleotide sequence ID" value="NZ_SNWI01000006.1"/>
</dbReference>
<feature type="active site" evidence="1">
    <location>
        <position position="337"/>
    </location>
</feature>
<dbReference type="InterPro" id="IPR036597">
    <property type="entry name" value="Fido-like_dom_sf"/>
</dbReference>
<dbReference type="OrthoDB" id="9814400at2"/>
<gene>
    <name evidence="4" type="ORF">DET52_106263</name>
</gene>
<name>A0A4V3BXT1_9BACT</name>